<keyword evidence="1" id="KW-0812">Transmembrane</keyword>
<feature type="transmembrane region" description="Helical" evidence="1">
    <location>
        <begin position="21"/>
        <end position="47"/>
    </location>
</feature>
<dbReference type="EMBL" id="CP032098">
    <property type="protein sequence ID" value="AXX91401.1"/>
    <property type="molecule type" value="Genomic_DNA"/>
</dbReference>
<accession>A0A2G1DK69</accession>
<keyword evidence="4" id="KW-1185">Reference proteome</keyword>
<feature type="transmembrane region" description="Helical" evidence="1">
    <location>
        <begin position="53"/>
        <end position="74"/>
    </location>
</feature>
<dbReference type="Proteomes" id="UP000221222">
    <property type="component" value="Unassembled WGS sequence"/>
</dbReference>
<reference evidence="3 4" key="1">
    <citation type="submission" date="2017-09" db="EMBL/GenBank/DDBJ databases">
        <title>Arcobacter canalis sp. nov., a new species isolated from a water canal contaminated with urban sewage.</title>
        <authorList>
            <person name="Perez-Cataluna A."/>
            <person name="Salas-Masso N."/>
            <person name="Figueras M.J."/>
        </authorList>
    </citation>
    <scope>NUCLEOTIDE SEQUENCE [LARGE SCALE GENOMIC DNA]</scope>
    <source>
        <strain evidence="3 4">F98-3</strain>
    </source>
</reference>
<dbReference type="RefSeq" id="WP_099341609.1">
    <property type="nucleotide sequence ID" value="NZ_CP032098.1"/>
</dbReference>
<keyword evidence="1" id="KW-0472">Membrane</keyword>
<protein>
    <submittedName>
        <fullName evidence="2">Membrane protein</fullName>
    </submittedName>
</protein>
<gene>
    <name evidence="2" type="ORF">AMOL_0385</name>
    <name evidence="3" type="ORF">CPU12_03045</name>
</gene>
<dbReference type="KEGG" id="amol:AMOL_0385"/>
<organism evidence="3 4">
    <name type="scientific">Malaciobacter molluscorum LMG 25693</name>
    <dbReference type="NCBI Taxonomy" id="870501"/>
    <lineage>
        <taxon>Bacteria</taxon>
        <taxon>Pseudomonadati</taxon>
        <taxon>Campylobacterota</taxon>
        <taxon>Epsilonproteobacteria</taxon>
        <taxon>Campylobacterales</taxon>
        <taxon>Arcobacteraceae</taxon>
        <taxon>Malaciobacter</taxon>
    </lineage>
</organism>
<evidence type="ECO:0000256" key="1">
    <source>
        <dbReference type="SAM" id="Phobius"/>
    </source>
</evidence>
<feature type="transmembrane region" description="Helical" evidence="1">
    <location>
        <begin position="81"/>
        <end position="99"/>
    </location>
</feature>
<sequence>MLKNIYNYLQTPEKSGRRLGLFRIFFCIFGGLIVAYLGMTLLAFLIPGEVKETAIISIMFNTLAWACATTWIALSYTKFSAFLKVIIPTLIFSFALYIFY</sequence>
<evidence type="ECO:0000313" key="2">
    <source>
        <dbReference type="EMBL" id="AXX91401.1"/>
    </source>
</evidence>
<keyword evidence="1" id="KW-1133">Transmembrane helix</keyword>
<dbReference type="Proteomes" id="UP000262712">
    <property type="component" value="Chromosome"/>
</dbReference>
<reference evidence="2 5" key="2">
    <citation type="submission" date="2018-08" db="EMBL/GenBank/DDBJ databases">
        <title>Complete genome of the Arcobacter molluscorum type strain LMG 25693.</title>
        <authorList>
            <person name="Miller W.G."/>
            <person name="Yee E."/>
            <person name="Bono J.L."/>
        </authorList>
    </citation>
    <scope>NUCLEOTIDE SEQUENCE [LARGE SCALE GENOMIC DNA]</scope>
    <source>
        <strain evidence="2 5">CECT 7696</strain>
    </source>
</reference>
<evidence type="ECO:0000313" key="3">
    <source>
        <dbReference type="EMBL" id="PHO18850.1"/>
    </source>
</evidence>
<dbReference type="EMBL" id="NXFY01000003">
    <property type="protein sequence ID" value="PHO18850.1"/>
    <property type="molecule type" value="Genomic_DNA"/>
</dbReference>
<proteinExistence type="predicted"/>
<name>A0A2G1DK69_9BACT</name>
<evidence type="ECO:0000313" key="4">
    <source>
        <dbReference type="Proteomes" id="UP000221222"/>
    </source>
</evidence>
<dbReference type="AlphaFoldDB" id="A0A2G1DK69"/>
<evidence type="ECO:0000313" key="5">
    <source>
        <dbReference type="Proteomes" id="UP000262712"/>
    </source>
</evidence>